<sequence length="143" mass="16327">MESQDAGGYRWKPYRPSVLEQLSRDVRPDDHAHARMALDITLRPQHDDTKLLGSTLLIKAMDAEGETLLYHGPYRGRLVLDPVAYTRTSADLFIWAFHEESGTFLSWKSLKTWPIFVGKPLTIALYDGHRDDVEGWFSVSHGD</sequence>
<evidence type="ECO:0000313" key="2">
    <source>
        <dbReference type="Proteomes" id="UP000238348"/>
    </source>
</evidence>
<proteinExistence type="predicted"/>
<name>A0A2L0EIE0_SORCE</name>
<dbReference type="OrthoDB" id="9853292at2"/>
<dbReference type="RefSeq" id="WP_104977082.1">
    <property type="nucleotide sequence ID" value="NZ_CP012673.1"/>
</dbReference>
<dbReference type="AlphaFoldDB" id="A0A2L0EIE0"/>
<organism evidence="1 2">
    <name type="scientific">Sorangium cellulosum</name>
    <name type="common">Polyangium cellulosum</name>
    <dbReference type="NCBI Taxonomy" id="56"/>
    <lineage>
        <taxon>Bacteria</taxon>
        <taxon>Pseudomonadati</taxon>
        <taxon>Myxococcota</taxon>
        <taxon>Polyangia</taxon>
        <taxon>Polyangiales</taxon>
        <taxon>Polyangiaceae</taxon>
        <taxon>Sorangium</taxon>
    </lineage>
</organism>
<accession>A0A2L0EIE0</accession>
<evidence type="ECO:0000313" key="1">
    <source>
        <dbReference type="EMBL" id="AUX39056.1"/>
    </source>
</evidence>
<protein>
    <submittedName>
        <fullName evidence="1">Uncharacterized protein</fullName>
    </submittedName>
</protein>
<gene>
    <name evidence="1" type="ORF">SOCE26_004380</name>
</gene>
<reference evidence="1 2" key="1">
    <citation type="submission" date="2015-09" db="EMBL/GenBank/DDBJ databases">
        <title>Sorangium comparison.</title>
        <authorList>
            <person name="Zaburannyi N."/>
            <person name="Bunk B."/>
            <person name="Overmann J."/>
            <person name="Mueller R."/>
        </authorList>
    </citation>
    <scope>NUCLEOTIDE SEQUENCE [LARGE SCALE GENOMIC DNA]</scope>
    <source>
        <strain evidence="1 2">So ce26</strain>
    </source>
</reference>
<dbReference type="Proteomes" id="UP000238348">
    <property type="component" value="Chromosome"/>
</dbReference>
<dbReference type="EMBL" id="CP012673">
    <property type="protein sequence ID" value="AUX39056.1"/>
    <property type="molecule type" value="Genomic_DNA"/>
</dbReference>